<dbReference type="SMART" id="SM00066">
    <property type="entry name" value="GAL4"/>
    <property type="match status" value="1"/>
</dbReference>
<evidence type="ECO:0000256" key="3">
    <source>
        <dbReference type="ARBA" id="ARBA00023163"/>
    </source>
</evidence>
<keyword evidence="2" id="KW-0238">DNA-binding</keyword>
<dbReference type="PROSITE" id="PS50048">
    <property type="entry name" value="ZN2_CY6_FUNGAL_2"/>
    <property type="match status" value="1"/>
</dbReference>
<dbReference type="InterPro" id="IPR053175">
    <property type="entry name" value="DHMBA_Reg_Transcription_Factor"/>
</dbReference>
<dbReference type="GO" id="GO:0008270">
    <property type="term" value="F:zinc ion binding"/>
    <property type="evidence" value="ECO:0007669"/>
    <property type="project" value="InterPro"/>
</dbReference>
<dbReference type="CDD" id="cd00067">
    <property type="entry name" value="GAL4"/>
    <property type="match status" value="1"/>
</dbReference>
<proteinExistence type="predicted"/>
<comment type="caution">
    <text evidence="6">The sequence shown here is derived from an EMBL/GenBank/DDBJ whole genome shotgun (WGS) entry which is preliminary data.</text>
</comment>
<keyword evidence="1" id="KW-0805">Transcription regulation</keyword>
<dbReference type="PROSITE" id="PS00463">
    <property type="entry name" value="ZN2_CY6_FUNGAL_1"/>
    <property type="match status" value="1"/>
</dbReference>
<name>A0AAN6II57_9EURO</name>
<dbReference type="Proteomes" id="UP001203852">
    <property type="component" value="Unassembled WGS sequence"/>
</dbReference>
<evidence type="ECO:0000313" key="7">
    <source>
        <dbReference type="Proteomes" id="UP001203852"/>
    </source>
</evidence>
<accession>A0AAN6II57</accession>
<dbReference type="GO" id="GO:0003677">
    <property type="term" value="F:DNA binding"/>
    <property type="evidence" value="ECO:0007669"/>
    <property type="project" value="UniProtKB-KW"/>
</dbReference>
<keyword evidence="7" id="KW-1185">Reference proteome</keyword>
<keyword evidence="3" id="KW-0804">Transcription</keyword>
<evidence type="ECO:0000256" key="2">
    <source>
        <dbReference type="ARBA" id="ARBA00023125"/>
    </source>
</evidence>
<sequence length="545" mass="60646">MRRPDVKYHHTTSFDVVSSSVMVNTGQPSRACDPCKERHTKCDERRPQCSRCEKAGRKCTGYKNDFDINLRNETHVVARRVRARETYFQRLQTSLPVPAEQQAIALFFENFVLEPSDSRYSRGFLAGLAPLLRTARPDSVLSSTVEAVGLCFLERSVGSNLTASRAGPSYVRCLNILRTTLLHEEDSVSTETMISVYLMGLYEIMMPPKKDLHPWLAHLNGLTAIQKARNKKTGLCFPGFGVVGAPNSALDGSSWVVNINSPADGWLVDDSGKKEGILYSECVTGRALRSISFANGPSIHTSIDGLVLRAQHILQVAPSLLESLHPEATANVRRLLSAARSLLSSFEDWPSRIPDDWQPRTMNHQIDASELSSLDIYPGRIDVYPDLYVAAVWNTYRTTLLRLCDVIAQCGQYLETDAMPFGETAEYQVLRTIASKTAEDICSSVACHINNDWMQRIAATSFQRSPKALGGLHLTWPLYAGSVLSIVPDVHRGWMRRKLRSIGVAFGLAQAIVLADTVDLRTRTDPFKPLILAQGHVFMWSASMF</sequence>
<keyword evidence="4" id="KW-0539">Nucleus</keyword>
<dbReference type="Gene3D" id="4.10.240.10">
    <property type="entry name" value="Zn(2)-C6 fungal-type DNA-binding domain"/>
    <property type="match status" value="1"/>
</dbReference>
<protein>
    <recommendedName>
        <fullName evidence="5">Zn(2)-C6 fungal-type domain-containing protein</fullName>
    </recommendedName>
</protein>
<dbReference type="PANTHER" id="PTHR38791">
    <property type="entry name" value="ZN(II)2CYS6 TRANSCRIPTION FACTOR (EUROFUNG)-RELATED-RELATED"/>
    <property type="match status" value="1"/>
</dbReference>
<reference evidence="6" key="1">
    <citation type="journal article" date="2022" name="bioRxiv">
        <title>Deciphering the potential niche of two novel black yeast fungi from a biological soil crust based on their genomes, phenotypes, and melanin regulation.</title>
        <authorList>
            <consortium name="DOE Joint Genome Institute"/>
            <person name="Carr E.C."/>
            <person name="Barton Q."/>
            <person name="Grambo S."/>
            <person name="Sullivan M."/>
            <person name="Renfro C.M."/>
            <person name="Kuo A."/>
            <person name="Pangilinan J."/>
            <person name="Lipzen A."/>
            <person name="Keymanesh K."/>
            <person name="Savage E."/>
            <person name="Barry K."/>
            <person name="Grigoriev I.V."/>
            <person name="Riekhof W.R."/>
            <person name="Harris S.S."/>
        </authorList>
    </citation>
    <scope>NUCLEOTIDE SEQUENCE</scope>
    <source>
        <strain evidence="6">JF 03-4F</strain>
    </source>
</reference>
<gene>
    <name evidence="6" type="ORF">EDD36DRAFT_47357</name>
</gene>
<dbReference type="InterPro" id="IPR036864">
    <property type="entry name" value="Zn2-C6_fun-type_DNA-bd_sf"/>
</dbReference>
<dbReference type="GO" id="GO:0000981">
    <property type="term" value="F:DNA-binding transcription factor activity, RNA polymerase II-specific"/>
    <property type="evidence" value="ECO:0007669"/>
    <property type="project" value="InterPro"/>
</dbReference>
<evidence type="ECO:0000259" key="5">
    <source>
        <dbReference type="PROSITE" id="PS50048"/>
    </source>
</evidence>
<dbReference type="EMBL" id="MU404350">
    <property type="protein sequence ID" value="KAI1618997.1"/>
    <property type="molecule type" value="Genomic_DNA"/>
</dbReference>
<evidence type="ECO:0000313" key="6">
    <source>
        <dbReference type="EMBL" id="KAI1618997.1"/>
    </source>
</evidence>
<evidence type="ECO:0000256" key="1">
    <source>
        <dbReference type="ARBA" id="ARBA00023015"/>
    </source>
</evidence>
<evidence type="ECO:0000256" key="4">
    <source>
        <dbReference type="ARBA" id="ARBA00023242"/>
    </source>
</evidence>
<dbReference type="Pfam" id="PF00172">
    <property type="entry name" value="Zn_clus"/>
    <property type="match status" value="1"/>
</dbReference>
<dbReference type="InterPro" id="IPR001138">
    <property type="entry name" value="Zn2Cys6_DnaBD"/>
</dbReference>
<dbReference type="AlphaFoldDB" id="A0AAN6II57"/>
<organism evidence="6 7">
    <name type="scientific">Exophiala viscosa</name>
    <dbReference type="NCBI Taxonomy" id="2486360"/>
    <lineage>
        <taxon>Eukaryota</taxon>
        <taxon>Fungi</taxon>
        <taxon>Dikarya</taxon>
        <taxon>Ascomycota</taxon>
        <taxon>Pezizomycotina</taxon>
        <taxon>Eurotiomycetes</taxon>
        <taxon>Chaetothyriomycetidae</taxon>
        <taxon>Chaetothyriales</taxon>
        <taxon>Herpotrichiellaceae</taxon>
        <taxon>Exophiala</taxon>
    </lineage>
</organism>
<dbReference type="SUPFAM" id="SSF57701">
    <property type="entry name" value="Zn2/Cys6 DNA-binding domain"/>
    <property type="match status" value="1"/>
</dbReference>
<feature type="domain" description="Zn(2)-C6 fungal-type" evidence="5">
    <location>
        <begin position="31"/>
        <end position="60"/>
    </location>
</feature>